<evidence type="ECO:0000313" key="3">
    <source>
        <dbReference type="Proteomes" id="UP001596058"/>
    </source>
</evidence>
<dbReference type="SUPFAM" id="SSF51120">
    <property type="entry name" value="beta-Roll"/>
    <property type="match status" value="2"/>
</dbReference>
<protein>
    <submittedName>
        <fullName evidence="2">Calcium-binding protein</fullName>
    </submittedName>
</protein>
<dbReference type="EMBL" id="JBHSPA010000109">
    <property type="protein sequence ID" value="MFC5834182.1"/>
    <property type="molecule type" value="Genomic_DNA"/>
</dbReference>
<keyword evidence="3" id="KW-1185">Reference proteome</keyword>
<dbReference type="Proteomes" id="UP001596058">
    <property type="component" value="Unassembled WGS sequence"/>
</dbReference>
<dbReference type="RefSeq" id="WP_379523600.1">
    <property type="nucleotide sequence ID" value="NZ_JBHSPA010000109.1"/>
</dbReference>
<accession>A0ABW1D824</accession>
<feature type="chain" id="PRO_5045181540" evidence="1">
    <location>
        <begin position="23"/>
        <end position="274"/>
    </location>
</feature>
<dbReference type="InterPro" id="IPR001343">
    <property type="entry name" value="Hemolysn_Ca-bd"/>
</dbReference>
<feature type="signal peptide" evidence="1">
    <location>
        <begin position="1"/>
        <end position="22"/>
    </location>
</feature>
<organism evidence="2 3">
    <name type="scientific">Nonomuraea insulae</name>
    <dbReference type="NCBI Taxonomy" id="1616787"/>
    <lineage>
        <taxon>Bacteria</taxon>
        <taxon>Bacillati</taxon>
        <taxon>Actinomycetota</taxon>
        <taxon>Actinomycetes</taxon>
        <taxon>Streptosporangiales</taxon>
        <taxon>Streptosporangiaceae</taxon>
        <taxon>Nonomuraea</taxon>
    </lineage>
</organism>
<dbReference type="PRINTS" id="PR00313">
    <property type="entry name" value="CABNDNGRPT"/>
</dbReference>
<evidence type="ECO:0000313" key="2">
    <source>
        <dbReference type="EMBL" id="MFC5834182.1"/>
    </source>
</evidence>
<gene>
    <name evidence="2" type="ORF">ACFPZ3_60930</name>
</gene>
<keyword evidence="1" id="KW-0732">Signal</keyword>
<dbReference type="Gene3D" id="2.150.10.10">
    <property type="entry name" value="Serralysin-like metalloprotease, C-terminal"/>
    <property type="match status" value="2"/>
</dbReference>
<sequence>MRKVLAVAALAAAAIGFQTVFALPSHADTLTNVTLGNLNVSAAAGKANNITISVNGFGQVVINDTADTVRAGAGCTQINSSTVECAGVNLVRVFAGDLADTVTNNSPVSSHQHGDAGADTLRGGSGTDQFFGGVGNDTTVGNGGNDIYNADLPIDGADSFAGGSGVDTAAYNNRSAALTITLNGVANDGAAGEGDNVGADVENVFAGFGPDVVQGNGAANEIRAGQGADTISGLGGNDTLNAADGTGGNDSLDGGAGTDTCFSDIGDTEAGCEI</sequence>
<evidence type="ECO:0000256" key="1">
    <source>
        <dbReference type="SAM" id="SignalP"/>
    </source>
</evidence>
<proteinExistence type="predicted"/>
<name>A0ABW1D824_9ACTN</name>
<reference evidence="3" key="1">
    <citation type="journal article" date="2019" name="Int. J. Syst. Evol. Microbiol.">
        <title>The Global Catalogue of Microorganisms (GCM) 10K type strain sequencing project: providing services to taxonomists for standard genome sequencing and annotation.</title>
        <authorList>
            <consortium name="The Broad Institute Genomics Platform"/>
            <consortium name="The Broad Institute Genome Sequencing Center for Infectious Disease"/>
            <person name="Wu L."/>
            <person name="Ma J."/>
        </authorList>
    </citation>
    <scope>NUCLEOTIDE SEQUENCE [LARGE SCALE GENOMIC DNA]</scope>
    <source>
        <strain evidence="3">CCUG 53903</strain>
    </source>
</reference>
<comment type="caution">
    <text evidence="2">The sequence shown here is derived from an EMBL/GenBank/DDBJ whole genome shotgun (WGS) entry which is preliminary data.</text>
</comment>
<dbReference type="Pfam" id="PF00353">
    <property type="entry name" value="HemolysinCabind"/>
    <property type="match status" value="3"/>
</dbReference>
<dbReference type="InterPro" id="IPR011049">
    <property type="entry name" value="Serralysin-like_metalloprot_C"/>
</dbReference>